<dbReference type="Proteomes" id="UP000000925">
    <property type="component" value="Chromosome"/>
</dbReference>
<dbReference type="AlphaFoldDB" id="D5ELN6"/>
<dbReference type="KEGG" id="caa:Caka_0184"/>
<evidence type="ECO:0000313" key="1">
    <source>
        <dbReference type="EMBL" id="ADE53211.1"/>
    </source>
</evidence>
<evidence type="ECO:0000313" key="2">
    <source>
        <dbReference type="Proteomes" id="UP000000925"/>
    </source>
</evidence>
<proteinExistence type="predicted"/>
<organism evidence="1 2">
    <name type="scientific">Coraliomargarita akajimensis (strain DSM 45221 / IAM 15411 / JCM 23193 / KCTC 12865 / 04OKA010-24)</name>
    <dbReference type="NCBI Taxonomy" id="583355"/>
    <lineage>
        <taxon>Bacteria</taxon>
        <taxon>Pseudomonadati</taxon>
        <taxon>Verrucomicrobiota</taxon>
        <taxon>Opitutia</taxon>
        <taxon>Puniceicoccales</taxon>
        <taxon>Coraliomargaritaceae</taxon>
        <taxon>Coraliomargarita</taxon>
    </lineage>
</organism>
<keyword evidence="1" id="KW-0723">Serine/threonine-protein kinase</keyword>
<reference evidence="1 2" key="1">
    <citation type="journal article" date="2010" name="Stand. Genomic Sci.">
        <title>Complete genome sequence of Coraliomargarita akajimensis type strain (04OKA010-24).</title>
        <authorList>
            <person name="Mavromatis K."/>
            <person name="Abt B."/>
            <person name="Brambilla E."/>
            <person name="Lapidus A."/>
            <person name="Copeland A."/>
            <person name="Deshpande S."/>
            <person name="Nolan M."/>
            <person name="Lucas S."/>
            <person name="Tice H."/>
            <person name="Cheng J.F."/>
            <person name="Han C."/>
            <person name="Detter J.C."/>
            <person name="Woyke T."/>
            <person name="Goodwin L."/>
            <person name="Pitluck S."/>
            <person name="Held B."/>
            <person name="Brettin T."/>
            <person name="Tapia R."/>
            <person name="Ivanova N."/>
            <person name="Mikhailova N."/>
            <person name="Pati A."/>
            <person name="Liolios K."/>
            <person name="Chen A."/>
            <person name="Palaniappan K."/>
            <person name="Land M."/>
            <person name="Hauser L."/>
            <person name="Chang Y.J."/>
            <person name="Jeffries C.D."/>
            <person name="Rohde M."/>
            <person name="Goker M."/>
            <person name="Bristow J."/>
            <person name="Eisen J.A."/>
            <person name="Markowitz V."/>
            <person name="Hugenholtz P."/>
            <person name="Klenk H.P."/>
            <person name="Kyrpides N.C."/>
        </authorList>
    </citation>
    <scope>NUCLEOTIDE SEQUENCE [LARGE SCALE GENOMIC DNA]</scope>
    <source>
        <strain evidence="2">DSM 45221 / IAM 15411 / JCM 23193 / KCTC 12865</strain>
    </source>
</reference>
<protein>
    <submittedName>
        <fullName evidence="1">Putative serine/threonine protein kinase</fullName>
    </submittedName>
</protein>
<keyword evidence="2" id="KW-1185">Reference proteome</keyword>
<dbReference type="HOGENOM" id="CLU_2583742_0_0_0"/>
<dbReference type="EMBL" id="CP001998">
    <property type="protein sequence ID" value="ADE53211.1"/>
    <property type="molecule type" value="Genomic_DNA"/>
</dbReference>
<accession>D5ELN6</accession>
<name>D5ELN6_CORAD</name>
<dbReference type="STRING" id="583355.Caka_0184"/>
<keyword evidence="1" id="KW-0418">Kinase</keyword>
<gene>
    <name evidence="1" type="ordered locus">Caka_0184</name>
</gene>
<dbReference type="GO" id="GO:0004674">
    <property type="term" value="F:protein serine/threonine kinase activity"/>
    <property type="evidence" value="ECO:0007669"/>
    <property type="project" value="UniProtKB-KW"/>
</dbReference>
<keyword evidence="1" id="KW-0808">Transferase</keyword>
<sequence>MPCKNEVNGLTLSSQANWPVRATGHANSMRYAHLSIPLFKLDTINLTNASINVIHNQNETNCVHAIRIYTLDTLQTHTPL</sequence>